<dbReference type="GO" id="GO:0005737">
    <property type="term" value="C:cytoplasm"/>
    <property type="evidence" value="ECO:0007669"/>
    <property type="project" value="TreeGrafter"/>
</dbReference>
<dbReference type="Pfam" id="PF18265">
    <property type="entry name" value="Nas2_N"/>
    <property type="match status" value="1"/>
</dbReference>
<dbReference type="InterPro" id="IPR001478">
    <property type="entry name" value="PDZ"/>
</dbReference>
<evidence type="ECO:0000313" key="7">
    <source>
        <dbReference type="Proteomes" id="UP000655588"/>
    </source>
</evidence>
<reference evidence="6" key="1">
    <citation type="submission" date="2019-11" db="EMBL/GenBank/DDBJ databases">
        <title>The nuclear and mitochondrial genomes of Frieseomelitta varia - a highly eusocial stingless bee (Meliponini) with a permanently sterile worker caste.</title>
        <authorList>
            <person name="Freitas F.C.P."/>
            <person name="Lourenco A.P."/>
            <person name="Nunes F.M.F."/>
            <person name="Paschoal A.R."/>
            <person name="Abreu F.C.P."/>
            <person name="Barbin F.O."/>
            <person name="Bataglia L."/>
            <person name="Cardoso-Junior C.A.M."/>
            <person name="Cervoni M.S."/>
            <person name="Silva S.R."/>
            <person name="Dalarmi F."/>
            <person name="Del Lama M.A."/>
            <person name="Depintor T.S."/>
            <person name="Ferreira K.M."/>
            <person name="Goria P.S."/>
            <person name="Jaskot M.C."/>
            <person name="Lago D.C."/>
            <person name="Luna-Lucena D."/>
            <person name="Moda L.M."/>
            <person name="Nascimento L."/>
            <person name="Pedrino M."/>
            <person name="Rabico F.O."/>
            <person name="Sanches F.C."/>
            <person name="Santos D.E."/>
            <person name="Santos C.G."/>
            <person name="Vieira J."/>
            <person name="Lopes T.F."/>
            <person name="Barchuk A.R."/>
            <person name="Hartfelder K."/>
            <person name="Simoes Z.L.P."/>
            <person name="Bitondi M.M.G."/>
            <person name="Pinheiro D.G."/>
        </authorList>
    </citation>
    <scope>NUCLEOTIDE SEQUENCE</scope>
    <source>
        <strain evidence="6">USP_RPSP 00005682</strain>
        <tissue evidence="6">Whole individual</tissue>
    </source>
</reference>
<name>A0A833VPB2_9HYME</name>
<dbReference type="InterPro" id="IPR041489">
    <property type="entry name" value="PDZ_6"/>
</dbReference>
<comment type="caution">
    <text evidence="6">The sequence shown here is derived from an EMBL/GenBank/DDBJ whole genome shotgun (WGS) entry which is preliminary data.</text>
</comment>
<dbReference type="AlphaFoldDB" id="A0A833VPB2"/>
<accession>A0A833VPB2</accession>
<dbReference type="PANTHER" id="PTHR12651:SF1">
    <property type="entry name" value="26S PROTEASOME NON-ATPASE REGULATORY SUBUNIT 9"/>
    <property type="match status" value="1"/>
</dbReference>
<dbReference type="InterPro" id="IPR040815">
    <property type="entry name" value="Nas2_N"/>
</dbReference>
<dbReference type="FunFam" id="2.30.42.10:FF:000107">
    <property type="entry name" value="26S proteasome non-ATPase regulatory subunit 9"/>
    <property type="match status" value="1"/>
</dbReference>
<dbReference type="SUPFAM" id="SSF50156">
    <property type="entry name" value="PDZ domain-like"/>
    <property type="match status" value="1"/>
</dbReference>
<dbReference type="Proteomes" id="UP000655588">
    <property type="component" value="Unassembled WGS sequence"/>
</dbReference>
<evidence type="ECO:0000256" key="1">
    <source>
        <dbReference type="ARBA" id="ARBA00005256"/>
    </source>
</evidence>
<dbReference type="GO" id="GO:0005634">
    <property type="term" value="C:nucleus"/>
    <property type="evidence" value="ECO:0007669"/>
    <property type="project" value="TreeGrafter"/>
</dbReference>
<sequence length="221" mass="25046">MVVDMELQEAKDYVLQLMKDKDKIESDLEALKEILEINDLSNFRRNDHILNHVGMEDSLVDCEGYPRNDIDVYQVRHVRHKIICAFSLRNDHKALMNKIEEGLHKVHALARNQTESPSPTVIQDNVQLDPFLKVNLVSPGSPADIAGIQVDDLILEFGSIDCRNFKSLKDIGTLVQNSRYKTINIKLKRGSNIIALTLIPRPWIGNGLLGCNVIPIESVER</sequence>
<feature type="domain" description="PDZ" evidence="5">
    <location>
        <begin position="116"/>
        <end position="191"/>
    </location>
</feature>
<dbReference type="GO" id="GO:0070682">
    <property type="term" value="P:proteasome regulatory particle assembly"/>
    <property type="evidence" value="ECO:0007669"/>
    <property type="project" value="InterPro"/>
</dbReference>
<dbReference type="Gene3D" id="2.30.42.10">
    <property type="match status" value="1"/>
</dbReference>
<evidence type="ECO:0000256" key="3">
    <source>
        <dbReference type="ARBA" id="ARBA00023186"/>
    </source>
</evidence>
<dbReference type="PANTHER" id="PTHR12651">
    <property type="entry name" value="26S PROTEASOME NON-ATPASE REGULATORY SUBUNIT 9"/>
    <property type="match status" value="1"/>
</dbReference>
<proteinExistence type="inferred from homology"/>
<evidence type="ECO:0000313" key="6">
    <source>
        <dbReference type="EMBL" id="KAF3421495.1"/>
    </source>
</evidence>
<dbReference type="Pfam" id="PF17820">
    <property type="entry name" value="PDZ_6"/>
    <property type="match status" value="1"/>
</dbReference>
<keyword evidence="7" id="KW-1185">Reference proteome</keyword>
<evidence type="ECO:0000256" key="4">
    <source>
        <dbReference type="ARBA" id="ARBA00030007"/>
    </source>
</evidence>
<dbReference type="SMART" id="SM00228">
    <property type="entry name" value="PDZ"/>
    <property type="match status" value="1"/>
</dbReference>
<evidence type="ECO:0000256" key="2">
    <source>
        <dbReference type="ARBA" id="ARBA00014937"/>
    </source>
</evidence>
<protein>
    <recommendedName>
        <fullName evidence="2">26S proteasome non-ATPase regulatory subunit 9</fullName>
    </recommendedName>
    <alternativeName>
        <fullName evidence="4">26S proteasome regulatory subunit p27</fullName>
    </alternativeName>
</protein>
<dbReference type="InterPro" id="IPR036034">
    <property type="entry name" value="PDZ_sf"/>
</dbReference>
<evidence type="ECO:0000259" key="5">
    <source>
        <dbReference type="SMART" id="SM00228"/>
    </source>
</evidence>
<keyword evidence="3" id="KW-0143">Chaperone</keyword>
<dbReference type="InterPro" id="IPR035269">
    <property type="entry name" value="PSMD9"/>
</dbReference>
<gene>
    <name evidence="6" type="ORF">E2986_08255</name>
</gene>
<comment type="similarity">
    <text evidence="1">Belongs to the proteasome subunit p27 family.</text>
</comment>
<organism evidence="6 7">
    <name type="scientific">Frieseomelitta varia</name>
    <dbReference type="NCBI Taxonomy" id="561572"/>
    <lineage>
        <taxon>Eukaryota</taxon>
        <taxon>Metazoa</taxon>
        <taxon>Ecdysozoa</taxon>
        <taxon>Arthropoda</taxon>
        <taxon>Hexapoda</taxon>
        <taxon>Insecta</taxon>
        <taxon>Pterygota</taxon>
        <taxon>Neoptera</taxon>
        <taxon>Endopterygota</taxon>
        <taxon>Hymenoptera</taxon>
        <taxon>Apocrita</taxon>
        <taxon>Aculeata</taxon>
        <taxon>Apoidea</taxon>
        <taxon>Anthophila</taxon>
        <taxon>Apidae</taxon>
        <taxon>Frieseomelitta</taxon>
    </lineage>
</organism>
<dbReference type="EMBL" id="WNWW01000860">
    <property type="protein sequence ID" value="KAF3421495.1"/>
    <property type="molecule type" value="Genomic_DNA"/>
</dbReference>
<dbReference type="Gene3D" id="6.10.140.1710">
    <property type="match status" value="1"/>
</dbReference>